<protein>
    <submittedName>
        <fullName evidence="1">Uncharacterized protein</fullName>
    </submittedName>
</protein>
<sequence length="90" mass="10037">MVCNNNTVSNHHTDDIQGVKALTVEAIRAIIVEVKNAAAKKFSQTIHQELTNFDRRLERLELGDNKMVEHECRGTDEMPPSLFDASAATT</sequence>
<keyword evidence="2" id="KW-1185">Reference proteome</keyword>
<evidence type="ECO:0000313" key="1">
    <source>
        <dbReference type="EMBL" id="KAJ4716903.1"/>
    </source>
</evidence>
<evidence type="ECO:0000313" key="2">
    <source>
        <dbReference type="Proteomes" id="UP001164539"/>
    </source>
</evidence>
<organism evidence="1 2">
    <name type="scientific">Melia azedarach</name>
    <name type="common">Chinaberry tree</name>
    <dbReference type="NCBI Taxonomy" id="155640"/>
    <lineage>
        <taxon>Eukaryota</taxon>
        <taxon>Viridiplantae</taxon>
        <taxon>Streptophyta</taxon>
        <taxon>Embryophyta</taxon>
        <taxon>Tracheophyta</taxon>
        <taxon>Spermatophyta</taxon>
        <taxon>Magnoliopsida</taxon>
        <taxon>eudicotyledons</taxon>
        <taxon>Gunneridae</taxon>
        <taxon>Pentapetalae</taxon>
        <taxon>rosids</taxon>
        <taxon>malvids</taxon>
        <taxon>Sapindales</taxon>
        <taxon>Meliaceae</taxon>
        <taxon>Melia</taxon>
    </lineage>
</organism>
<comment type="caution">
    <text evidence="1">The sequence shown here is derived from an EMBL/GenBank/DDBJ whole genome shotgun (WGS) entry which is preliminary data.</text>
</comment>
<dbReference type="EMBL" id="CM051399">
    <property type="protein sequence ID" value="KAJ4716903.1"/>
    <property type="molecule type" value="Genomic_DNA"/>
</dbReference>
<accession>A0ACC1Y109</accession>
<proteinExistence type="predicted"/>
<dbReference type="Proteomes" id="UP001164539">
    <property type="component" value="Chromosome 6"/>
</dbReference>
<gene>
    <name evidence="1" type="ORF">OWV82_011852</name>
</gene>
<name>A0ACC1Y109_MELAZ</name>
<reference evidence="1 2" key="1">
    <citation type="journal article" date="2023" name="Science">
        <title>Complex scaffold remodeling in plant triterpene biosynthesis.</title>
        <authorList>
            <person name="De La Pena R."/>
            <person name="Hodgson H."/>
            <person name="Liu J.C."/>
            <person name="Stephenson M.J."/>
            <person name="Martin A.C."/>
            <person name="Owen C."/>
            <person name="Harkess A."/>
            <person name="Leebens-Mack J."/>
            <person name="Jimenez L.E."/>
            <person name="Osbourn A."/>
            <person name="Sattely E.S."/>
        </authorList>
    </citation>
    <scope>NUCLEOTIDE SEQUENCE [LARGE SCALE GENOMIC DNA]</scope>
    <source>
        <strain evidence="2">cv. JPN11</strain>
        <tissue evidence="1">Leaf</tissue>
    </source>
</reference>